<dbReference type="Gene3D" id="1.25.40.10">
    <property type="entry name" value="Tetratricopeptide repeat domain"/>
    <property type="match status" value="4"/>
</dbReference>
<dbReference type="Pfam" id="PF13041">
    <property type="entry name" value="PPR_2"/>
    <property type="match status" value="2"/>
</dbReference>
<dbReference type="GO" id="GO:0031930">
    <property type="term" value="P:mitochondria-nucleus signaling pathway"/>
    <property type="evidence" value="ECO:0007669"/>
    <property type="project" value="TreeGrafter"/>
</dbReference>
<dbReference type="EMBL" id="NKXS01005681">
    <property type="protein sequence ID" value="PIN03006.1"/>
    <property type="molecule type" value="Genomic_DNA"/>
</dbReference>
<dbReference type="Pfam" id="PF12854">
    <property type="entry name" value="PPR_1"/>
    <property type="match status" value="1"/>
</dbReference>
<dbReference type="NCBIfam" id="TIGR00756">
    <property type="entry name" value="PPR"/>
    <property type="match status" value="4"/>
</dbReference>
<dbReference type="AlphaFoldDB" id="A0A2G9GCI4"/>
<name>A0A2G9GCI4_9LAMI</name>
<evidence type="ECO:0000313" key="4">
    <source>
        <dbReference type="EMBL" id="PIN03006.1"/>
    </source>
</evidence>
<dbReference type="STRING" id="429701.A0A2G9GCI4"/>
<proteinExistence type="inferred from homology"/>
<evidence type="ECO:0000256" key="1">
    <source>
        <dbReference type="ARBA" id="ARBA00007626"/>
    </source>
</evidence>
<dbReference type="PROSITE" id="PS51375">
    <property type="entry name" value="PPR"/>
    <property type="match status" value="3"/>
</dbReference>
<dbReference type="GO" id="GO:0009507">
    <property type="term" value="C:chloroplast"/>
    <property type="evidence" value="ECO:0007669"/>
    <property type="project" value="TreeGrafter"/>
</dbReference>
<evidence type="ECO:0000256" key="2">
    <source>
        <dbReference type="ARBA" id="ARBA00022737"/>
    </source>
</evidence>
<dbReference type="OrthoDB" id="747253at2759"/>
<evidence type="ECO:0000313" key="5">
    <source>
        <dbReference type="Proteomes" id="UP000231279"/>
    </source>
</evidence>
<organism evidence="4 5">
    <name type="scientific">Handroanthus impetiginosus</name>
    <dbReference type="NCBI Taxonomy" id="429701"/>
    <lineage>
        <taxon>Eukaryota</taxon>
        <taxon>Viridiplantae</taxon>
        <taxon>Streptophyta</taxon>
        <taxon>Embryophyta</taxon>
        <taxon>Tracheophyta</taxon>
        <taxon>Spermatophyta</taxon>
        <taxon>Magnoliopsida</taxon>
        <taxon>eudicotyledons</taxon>
        <taxon>Gunneridae</taxon>
        <taxon>Pentapetalae</taxon>
        <taxon>asterids</taxon>
        <taxon>lamiids</taxon>
        <taxon>Lamiales</taxon>
        <taxon>Bignoniaceae</taxon>
        <taxon>Crescentiina</taxon>
        <taxon>Tabebuia alliance</taxon>
        <taxon>Handroanthus</taxon>
    </lineage>
</organism>
<protein>
    <recommendedName>
        <fullName evidence="6">Pentacotripeptide-repeat region of PRORP domain-containing protein</fullName>
    </recommendedName>
</protein>
<keyword evidence="5" id="KW-1185">Reference proteome</keyword>
<dbReference type="Proteomes" id="UP000231279">
    <property type="component" value="Unassembled WGS sequence"/>
</dbReference>
<dbReference type="InterPro" id="IPR011990">
    <property type="entry name" value="TPR-like_helical_dom_sf"/>
</dbReference>
<dbReference type="PANTHER" id="PTHR47936:SF1">
    <property type="entry name" value="PENTATRICOPEPTIDE REPEAT-CONTAINING PROTEIN GUN1, CHLOROPLASTIC"/>
    <property type="match status" value="1"/>
</dbReference>
<feature type="repeat" description="PPR" evidence="3">
    <location>
        <begin position="486"/>
        <end position="516"/>
    </location>
</feature>
<reference evidence="5" key="1">
    <citation type="journal article" date="2018" name="Gigascience">
        <title>Genome assembly of the Pink Ipe (Handroanthus impetiginosus, Bignoniaceae), a highly valued, ecologically keystone Neotropical timber forest tree.</title>
        <authorList>
            <person name="Silva-Junior O.B."/>
            <person name="Grattapaglia D."/>
            <person name="Novaes E."/>
            <person name="Collevatti R.G."/>
        </authorList>
    </citation>
    <scope>NUCLEOTIDE SEQUENCE [LARGE SCALE GENOMIC DNA]</scope>
    <source>
        <strain evidence="5">cv. UFG-1</strain>
    </source>
</reference>
<evidence type="ECO:0008006" key="6">
    <source>
        <dbReference type="Google" id="ProtNLM"/>
    </source>
</evidence>
<feature type="repeat" description="PPR" evidence="3">
    <location>
        <begin position="240"/>
        <end position="274"/>
    </location>
</feature>
<comment type="similarity">
    <text evidence="1">Belongs to the PPR family. P subfamily.</text>
</comment>
<dbReference type="PANTHER" id="PTHR47936">
    <property type="entry name" value="PPR_LONG DOMAIN-CONTAINING PROTEIN"/>
    <property type="match status" value="1"/>
</dbReference>
<accession>A0A2G9GCI4</accession>
<dbReference type="GO" id="GO:0010019">
    <property type="term" value="P:chloroplast-nucleus signaling pathway"/>
    <property type="evidence" value="ECO:0007669"/>
    <property type="project" value="TreeGrafter"/>
</dbReference>
<evidence type="ECO:0000256" key="3">
    <source>
        <dbReference type="PROSITE-ProRule" id="PRU00708"/>
    </source>
</evidence>
<sequence>MSSSHGNEDLTEANWRIRIKQSRLISQASIILLQRHSKLWAPLLKTLKLSSNFTPSLFHQILSRIQTHPKICYTFFKWAQKNLDFKPDLRARCELTRILFGSDLSNLGRPILNSVLQDYPPVKIVPLLIQLRKSAEFQNISPVLNSVIECYCSKKMYLQSLEVYQMAKQYGVGLSIDSCNSLLDLLCEKNEVRLAWCCYASLIRNGISGDQFTWSVIARILYKNGKFERISRILDMGLCTPEMFDLMIDGYSKKGDFEAAFAYLNELCSKGIEPSFSTYSSILDGACRYQDIELIDNAISFMVEKGHIQESDYDLIIQKLCDLGKIFAMDLFFKRAHDEKIELQHATYERMLRALLSEEDRVEDAIKLYNIVREKNVLVSKSSYNELVIVLCEEEPSQEITNLLVDIMRRESVVSVGKELSEYVSKQCAEGLWREAEELLNIILNRRCLLDFLCCGSFVKHYCSRQQVDKAIVLHDKLVGLKGILDTATYNVFLDALFKEKRIEEAIKVFDYMKMCKVLNSESFEAMIRGLCREKELRKAMKLHDEMLELGLKPDLRRYKRLISGFR</sequence>
<gene>
    <name evidence="4" type="ORF">CDL12_24479</name>
</gene>
<feature type="repeat" description="PPR" evidence="3">
    <location>
        <begin position="520"/>
        <end position="554"/>
    </location>
</feature>
<dbReference type="InterPro" id="IPR002885">
    <property type="entry name" value="PPR_rpt"/>
</dbReference>
<keyword evidence="2" id="KW-0677">Repeat</keyword>
<dbReference type="Pfam" id="PF01535">
    <property type="entry name" value="PPR"/>
    <property type="match status" value="1"/>
</dbReference>
<comment type="caution">
    <text evidence="4">The sequence shown here is derived from an EMBL/GenBank/DDBJ whole genome shotgun (WGS) entry which is preliminary data.</text>
</comment>